<gene>
    <name evidence="1" type="ORF">EGYM00392_LOCUS902</name>
</gene>
<evidence type="ECO:0000313" key="1">
    <source>
        <dbReference type="EMBL" id="CAD8989860.1"/>
    </source>
</evidence>
<dbReference type="AlphaFoldDB" id="A0A7S1HSH4"/>
<reference evidence="1" key="1">
    <citation type="submission" date="2021-01" db="EMBL/GenBank/DDBJ databases">
        <authorList>
            <person name="Corre E."/>
            <person name="Pelletier E."/>
            <person name="Niang G."/>
            <person name="Scheremetjew M."/>
            <person name="Finn R."/>
            <person name="Kale V."/>
            <person name="Holt S."/>
            <person name="Cochrane G."/>
            <person name="Meng A."/>
            <person name="Brown T."/>
            <person name="Cohen L."/>
        </authorList>
    </citation>
    <scope>NUCLEOTIDE SEQUENCE</scope>
    <source>
        <strain evidence="1">NIES-381</strain>
    </source>
</reference>
<sequence>MSGKSGVEDTWRATQNSTWDKSLDWHQITARKVTCGQLDTSTGYQACLSPTEPSHQEGVRQSGIRVVRPPSRCGHRRNSWSPHTVAYGLTKGRGQEPRNSCPTRLLGGRQTQAIRVSSRAKTFTLGDGCGATRPALRYPSEPGGTAAYRLHAPPVCRAWPPAKAVQTSRTGALRPLSPWTPPY</sequence>
<dbReference type="EMBL" id="HBGA01002560">
    <property type="protein sequence ID" value="CAD8989860.1"/>
    <property type="molecule type" value="Transcribed_RNA"/>
</dbReference>
<organism evidence="1">
    <name type="scientific">Eutreptiella gymnastica</name>
    <dbReference type="NCBI Taxonomy" id="73025"/>
    <lineage>
        <taxon>Eukaryota</taxon>
        <taxon>Discoba</taxon>
        <taxon>Euglenozoa</taxon>
        <taxon>Euglenida</taxon>
        <taxon>Spirocuta</taxon>
        <taxon>Euglenophyceae</taxon>
        <taxon>Eutreptiales</taxon>
        <taxon>Eutreptiaceae</taxon>
        <taxon>Eutreptiella</taxon>
    </lineage>
</organism>
<proteinExistence type="predicted"/>
<protein>
    <submittedName>
        <fullName evidence="1">Uncharacterized protein</fullName>
    </submittedName>
</protein>
<name>A0A7S1HSH4_9EUGL</name>
<accession>A0A7S1HSH4</accession>